<sequence length="53" mass="5685">MEAAAICNEDNNPPPIIDAEKLVVDLYIKPLRAAKQIHVNLIAVSSGVEITVS</sequence>
<reference evidence="1" key="1">
    <citation type="journal article" date="2014" name="Front. Microbiol.">
        <title>High frequency of phylogenetically diverse reductive dehalogenase-homologous genes in deep subseafloor sedimentary metagenomes.</title>
        <authorList>
            <person name="Kawai M."/>
            <person name="Futagami T."/>
            <person name="Toyoda A."/>
            <person name="Takaki Y."/>
            <person name="Nishi S."/>
            <person name="Hori S."/>
            <person name="Arai W."/>
            <person name="Tsubouchi T."/>
            <person name="Morono Y."/>
            <person name="Uchiyama I."/>
            <person name="Ito T."/>
            <person name="Fujiyama A."/>
            <person name="Inagaki F."/>
            <person name="Takami H."/>
        </authorList>
    </citation>
    <scope>NUCLEOTIDE SEQUENCE</scope>
    <source>
        <strain evidence="1">Expedition CK06-06</strain>
    </source>
</reference>
<dbReference type="EMBL" id="BARW01018857">
    <property type="protein sequence ID" value="GAI89071.1"/>
    <property type="molecule type" value="Genomic_DNA"/>
</dbReference>
<dbReference type="AlphaFoldDB" id="X1TCH9"/>
<name>X1TCH9_9ZZZZ</name>
<proteinExistence type="predicted"/>
<protein>
    <submittedName>
        <fullName evidence="1">Uncharacterized protein</fullName>
    </submittedName>
</protein>
<comment type="caution">
    <text evidence="1">The sequence shown here is derived from an EMBL/GenBank/DDBJ whole genome shotgun (WGS) entry which is preliminary data.</text>
</comment>
<accession>X1TCH9</accession>
<gene>
    <name evidence="1" type="ORF">S12H4_32198</name>
</gene>
<organism evidence="1">
    <name type="scientific">marine sediment metagenome</name>
    <dbReference type="NCBI Taxonomy" id="412755"/>
    <lineage>
        <taxon>unclassified sequences</taxon>
        <taxon>metagenomes</taxon>
        <taxon>ecological metagenomes</taxon>
    </lineage>
</organism>
<evidence type="ECO:0000313" key="1">
    <source>
        <dbReference type="EMBL" id="GAI89071.1"/>
    </source>
</evidence>